<dbReference type="InterPro" id="IPR002129">
    <property type="entry name" value="PyrdxlP-dep_de-COase"/>
</dbReference>
<keyword evidence="4 6" id="KW-0663">Pyridoxal phosphate</keyword>
<dbReference type="InterPro" id="IPR015421">
    <property type="entry name" value="PyrdxlP-dep_Trfase_major"/>
</dbReference>
<gene>
    <name evidence="8" type="ORF">OK18_08355</name>
</gene>
<organism evidence="8 9">
    <name type="scientific">Chryseobacterium gallinarum</name>
    <dbReference type="NCBI Taxonomy" id="1324352"/>
    <lineage>
        <taxon>Bacteria</taxon>
        <taxon>Pseudomonadati</taxon>
        <taxon>Bacteroidota</taxon>
        <taxon>Flavobacteriia</taxon>
        <taxon>Flavobacteriales</taxon>
        <taxon>Weeksellaceae</taxon>
        <taxon>Chryseobacterium group</taxon>
        <taxon>Chryseobacterium</taxon>
    </lineage>
</organism>
<dbReference type="RefSeq" id="WP_053327717.1">
    <property type="nucleotide sequence ID" value="NZ_CP009928.1"/>
</dbReference>
<dbReference type="GO" id="GO:0030170">
    <property type="term" value="F:pyridoxal phosphate binding"/>
    <property type="evidence" value="ECO:0007669"/>
    <property type="project" value="InterPro"/>
</dbReference>
<evidence type="ECO:0000256" key="7">
    <source>
        <dbReference type="RuleBase" id="RU000382"/>
    </source>
</evidence>
<dbReference type="OrthoDB" id="9803665at2"/>
<protein>
    <submittedName>
        <fullName evidence="8">Histidine decarboxylase</fullName>
        <ecNumber evidence="8">4.1.1.22</ecNumber>
    </submittedName>
</protein>
<evidence type="ECO:0000256" key="5">
    <source>
        <dbReference type="ARBA" id="ARBA00023239"/>
    </source>
</evidence>
<sequence length="383" mass="43523">MKAREQKKLINFINVIKEKSTFSIGYPFARDFDYTELYDLFQYPIANVGDPFIESNYAVNSFEIEREVIQFFAGLFRAPKDNYSGYVTSGGSEGNLYGLYIAREIYPEAIVYHSSEAHYSITKNIRLLNLRSVEIQADSKGEMDYNALEQSIEQHRHLPVIIIANIGTTMTEAKDDIPTIRQILKKCSIESYYIHCDAALSGAYLPLLEDDPRFDFKNGIDSIACSGHKFIGSPVPCGIVIVKKNYKERLGQYISYIGSQDTTIAGSRNGHSPVFLWYAVKKLGREGMLLRAQQSLSMAIYVQRRLEENNIFCFRNENAITVVFSKPDDQLCRKWQLATKNGYAHLICMPGISKNIIDDFFNDLLKTLPVSNKNLLENACPLT</sequence>
<dbReference type="GO" id="GO:0019752">
    <property type="term" value="P:carboxylic acid metabolic process"/>
    <property type="evidence" value="ECO:0007669"/>
    <property type="project" value="InterPro"/>
</dbReference>
<dbReference type="PATRIC" id="fig|1324352.5.peg.1754"/>
<evidence type="ECO:0000256" key="2">
    <source>
        <dbReference type="ARBA" id="ARBA00009533"/>
    </source>
</evidence>
<evidence type="ECO:0000313" key="8">
    <source>
        <dbReference type="EMBL" id="AKK72631.1"/>
    </source>
</evidence>
<keyword evidence="3" id="KW-0210">Decarboxylase</keyword>
<evidence type="ECO:0000256" key="4">
    <source>
        <dbReference type="ARBA" id="ARBA00022898"/>
    </source>
</evidence>
<dbReference type="AlphaFoldDB" id="A0A0G3M0E9"/>
<dbReference type="Gene3D" id="3.40.640.10">
    <property type="entry name" value="Type I PLP-dependent aspartate aminotransferase-like (Major domain)"/>
    <property type="match status" value="1"/>
</dbReference>
<dbReference type="GO" id="GO:0004398">
    <property type="term" value="F:histidine decarboxylase activity"/>
    <property type="evidence" value="ECO:0007669"/>
    <property type="project" value="UniProtKB-EC"/>
</dbReference>
<evidence type="ECO:0000256" key="6">
    <source>
        <dbReference type="PIRSR" id="PIRSR602129-50"/>
    </source>
</evidence>
<dbReference type="InterPro" id="IPR051151">
    <property type="entry name" value="Group_II_Decarboxylase"/>
</dbReference>
<dbReference type="InterPro" id="IPR021115">
    <property type="entry name" value="Pyridoxal-P_BS"/>
</dbReference>
<feature type="modified residue" description="N6-(pyridoxal phosphate)lysine" evidence="6">
    <location>
        <position position="229"/>
    </location>
</feature>
<dbReference type="KEGG" id="cgn:OK18_08355"/>
<evidence type="ECO:0000313" key="9">
    <source>
        <dbReference type="Proteomes" id="UP000035213"/>
    </source>
</evidence>
<proteinExistence type="inferred from homology"/>
<name>A0A0G3M0E9_CHRGL</name>
<comment type="similarity">
    <text evidence="2 7">Belongs to the group II decarboxylase family.</text>
</comment>
<evidence type="ECO:0000256" key="3">
    <source>
        <dbReference type="ARBA" id="ARBA00022793"/>
    </source>
</evidence>
<dbReference type="STRING" id="1324352.OK18_08355"/>
<dbReference type="PANTHER" id="PTHR46101">
    <property type="match status" value="1"/>
</dbReference>
<dbReference type="EC" id="4.1.1.22" evidence="8"/>
<dbReference type="InterPro" id="IPR015424">
    <property type="entry name" value="PyrdxlP-dep_Trfase"/>
</dbReference>
<reference evidence="8 9" key="1">
    <citation type="submission" date="2014-11" db="EMBL/GenBank/DDBJ databases">
        <authorList>
            <person name="Park G.-S."/>
            <person name="Hong S.-J."/>
            <person name="Jung B.K."/>
            <person name="Khan A.R."/>
            <person name="Kwak Y."/>
            <person name="Shin J.-H."/>
        </authorList>
    </citation>
    <scope>NUCLEOTIDE SEQUENCE [LARGE SCALE GENOMIC DNA]</scope>
    <source>
        <strain evidence="8 9">DSM 27622</strain>
    </source>
</reference>
<evidence type="ECO:0000256" key="1">
    <source>
        <dbReference type="ARBA" id="ARBA00001933"/>
    </source>
</evidence>
<dbReference type="PANTHER" id="PTHR46101:SF2">
    <property type="entry name" value="SERINE DECARBOXYLASE"/>
    <property type="match status" value="1"/>
</dbReference>
<dbReference type="Pfam" id="PF00282">
    <property type="entry name" value="Pyridoxal_deC"/>
    <property type="match status" value="1"/>
</dbReference>
<dbReference type="SUPFAM" id="SSF53383">
    <property type="entry name" value="PLP-dependent transferases"/>
    <property type="match status" value="1"/>
</dbReference>
<dbReference type="Proteomes" id="UP000035213">
    <property type="component" value="Chromosome"/>
</dbReference>
<accession>A0A0G3M0E9</accession>
<dbReference type="PROSITE" id="PS00392">
    <property type="entry name" value="DDC_GAD_HDC_YDC"/>
    <property type="match status" value="1"/>
</dbReference>
<dbReference type="EMBL" id="CP009928">
    <property type="protein sequence ID" value="AKK72631.1"/>
    <property type="molecule type" value="Genomic_DNA"/>
</dbReference>
<comment type="cofactor">
    <cofactor evidence="1 6 7">
        <name>pyridoxal 5'-phosphate</name>
        <dbReference type="ChEBI" id="CHEBI:597326"/>
    </cofactor>
</comment>
<dbReference type="NCBIfam" id="NF002748">
    <property type="entry name" value="PRK02769.1"/>
    <property type="match status" value="1"/>
</dbReference>
<keyword evidence="5 7" id="KW-0456">Lyase</keyword>